<reference evidence="4 5" key="1">
    <citation type="submission" date="2020-01" db="EMBL/GenBank/DDBJ databases">
        <authorList>
            <person name="Kim M.K."/>
        </authorList>
    </citation>
    <scope>NUCLEOTIDE SEQUENCE [LARGE SCALE GENOMIC DNA]</scope>
    <source>
        <strain evidence="4 5">172606-1</strain>
    </source>
</reference>
<sequence length="147" mass="16564">MTLVKWNSNGNANPAFSNLLENFFGKDLGEFVGRDYATTTPAVNVVETKENFTVEVAAPGLKKENFQINLNNNLLTIASTYEKSNEEANGKYTRKEFGYTSFQRSFTLPTTVDSSKIEASYKEGILYVYLPKREEAKEKPARQINIS</sequence>
<protein>
    <submittedName>
        <fullName evidence="4">Hsp20/alpha crystallin family protein</fullName>
    </submittedName>
</protein>
<accession>A0A6C0GNC1</accession>
<keyword evidence="5" id="KW-1185">Reference proteome</keyword>
<dbReference type="InterPro" id="IPR008978">
    <property type="entry name" value="HSP20-like_chaperone"/>
</dbReference>
<feature type="domain" description="SHSP" evidence="3">
    <location>
        <begin position="34"/>
        <end position="147"/>
    </location>
</feature>
<dbReference type="PROSITE" id="PS01031">
    <property type="entry name" value="SHSP"/>
    <property type="match status" value="1"/>
</dbReference>
<dbReference type="AlphaFoldDB" id="A0A6C0GNC1"/>
<evidence type="ECO:0000259" key="3">
    <source>
        <dbReference type="PROSITE" id="PS01031"/>
    </source>
</evidence>
<dbReference type="PANTHER" id="PTHR11527">
    <property type="entry name" value="HEAT-SHOCK PROTEIN 20 FAMILY MEMBER"/>
    <property type="match status" value="1"/>
</dbReference>
<dbReference type="CDD" id="cd06464">
    <property type="entry name" value="ACD_sHsps-like"/>
    <property type="match status" value="1"/>
</dbReference>
<proteinExistence type="inferred from homology"/>
<organism evidence="4 5">
    <name type="scientific">Rhodocytophaga rosea</name>
    <dbReference type="NCBI Taxonomy" id="2704465"/>
    <lineage>
        <taxon>Bacteria</taxon>
        <taxon>Pseudomonadati</taxon>
        <taxon>Bacteroidota</taxon>
        <taxon>Cytophagia</taxon>
        <taxon>Cytophagales</taxon>
        <taxon>Rhodocytophagaceae</taxon>
        <taxon>Rhodocytophaga</taxon>
    </lineage>
</organism>
<comment type="similarity">
    <text evidence="1 2">Belongs to the small heat shock protein (HSP20) family.</text>
</comment>
<evidence type="ECO:0000313" key="5">
    <source>
        <dbReference type="Proteomes" id="UP000480178"/>
    </source>
</evidence>
<dbReference type="RefSeq" id="WP_162445518.1">
    <property type="nucleotide sequence ID" value="NZ_CP048222.1"/>
</dbReference>
<dbReference type="Gene3D" id="2.60.40.790">
    <property type="match status" value="1"/>
</dbReference>
<dbReference type="KEGG" id="rhoz:GXP67_24225"/>
<name>A0A6C0GNC1_9BACT</name>
<dbReference type="Pfam" id="PF00011">
    <property type="entry name" value="HSP20"/>
    <property type="match status" value="1"/>
</dbReference>
<evidence type="ECO:0000256" key="1">
    <source>
        <dbReference type="PROSITE-ProRule" id="PRU00285"/>
    </source>
</evidence>
<dbReference type="InterPro" id="IPR031107">
    <property type="entry name" value="Small_HSP"/>
</dbReference>
<dbReference type="EMBL" id="CP048222">
    <property type="protein sequence ID" value="QHT69529.1"/>
    <property type="molecule type" value="Genomic_DNA"/>
</dbReference>
<gene>
    <name evidence="4" type="ORF">GXP67_24225</name>
</gene>
<dbReference type="Proteomes" id="UP000480178">
    <property type="component" value="Chromosome"/>
</dbReference>
<evidence type="ECO:0000256" key="2">
    <source>
        <dbReference type="RuleBase" id="RU003616"/>
    </source>
</evidence>
<evidence type="ECO:0000313" key="4">
    <source>
        <dbReference type="EMBL" id="QHT69529.1"/>
    </source>
</evidence>
<dbReference type="SUPFAM" id="SSF49764">
    <property type="entry name" value="HSP20-like chaperones"/>
    <property type="match status" value="1"/>
</dbReference>
<dbReference type="InterPro" id="IPR002068">
    <property type="entry name" value="A-crystallin/Hsp20_dom"/>
</dbReference>